<dbReference type="Proteomes" id="UP000299102">
    <property type="component" value="Unassembled WGS sequence"/>
</dbReference>
<sequence length="129" mass="14538">MRVKDSVGAAPASIDNVNRNHRRKCGQAALYITPIHVQAAGPRRVGISLFERPAASRAVLEYKDLRFTIERRSETTKGEWASKTLTQWTKHNSESCYFTSVFCENAIARRSNWPICMSQSNDHSEALAL</sequence>
<dbReference type="EMBL" id="BGZK01000079">
    <property type="protein sequence ID" value="GBP16416.1"/>
    <property type="molecule type" value="Genomic_DNA"/>
</dbReference>
<gene>
    <name evidence="1" type="ORF">EVAR_9997_1</name>
</gene>
<evidence type="ECO:0000313" key="2">
    <source>
        <dbReference type="Proteomes" id="UP000299102"/>
    </source>
</evidence>
<comment type="caution">
    <text evidence="1">The sequence shown here is derived from an EMBL/GenBank/DDBJ whole genome shotgun (WGS) entry which is preliminary data.</text>
</comment>
<reference evidence="1 2" key="1">
    <citation type="journal article" date="2019" name="Commun. Biol.">
        <title>The bagworm genome reveals a unique fibroin gene that provides high tensile strength.</title>
        <authorList>
            <person name="Kono N."/>
            <person name="Nakamura H."/>
            <person name="Ohtoshi R."/>
            <person name="Tomita M."/>
            <person name="Numata K."/>
            <person name="Arakawa K."/>
        </authorList>
    </citation>
    <scope>NUCLEOTIDE SEQUENCE [LARGE SCALE GENOMIC DNA]</scope>
</reference>
<dbReference type="AlphaFoldDB" id="A0A4C1TR81"/>
<accession>A0A4C1TR81</accession>
<organism evidence="1 2">
    <name type="scientific">Eumeta variegata</name>
    <name type="common">Bagworm moth</name>
    <name type="synonym">Eumeta japonica</name>
    <dbReference type="NCBI Taxonomy" id="151549"/>
    <lineage>
        <taxon>Eukaryota</taxon>
        <taxon>Metazoa</taxon>
        <taxon>Ecdysozoa</taxon>
        <taxon>Arthropoda</taxon>
        <taxon>Hexapoda</taxon>
        <taxon>Insecta</taxon>
        <taxon>Pterygota</taxon>
        <taxon>Neoptera</taxon>
        <taxon>Endopterygota</taxon>
        <taxon>Lepidoptera</taxon>
        <taxon>Glossata</taxon>
        <taxon>Ditrysia</taxon>
        <taxon>Tineoidea</taxon>
        <taxon>Psychidae</taxon>
        <taxon>Oiketicinae</taxon>
        <taxon>Eumeta</taxon>
    </lineage>
</organism>
<proteinExistence type="predicted"/>
<evidence type="ECO:0000313" key="1">
    <source>
        <dbReference type="EMBL" id="GBP16416.1"/>
    </source>
</evidence>
<protein>
    <submittedName>
        <fullName evidence="1">Uncharacterized protein</fullName>
    </submittedName>
</protein>
<name>A0A4C1TR81_EUMVA</name>
<keyword evidence="2" id="KW-1185">Reference proteome</keyword>